<gene>
    <name evidence="1" type="ORF">LITE_LOCUS17557</name>
</gene>
<evidence type="ECO:0000313" key="1">
    <source>
        <dbReference type="EMBL" id="CAI0418135.1"/>
    </source>
</evidence>
<dbReference type="EMBL" id="CAMGYJ010000005">
    <property type="protein sequence ID" value="CAI0418135.1"/>
    <property type="molecule type" value="Genomic_DNA"/>
</dbReference>
<keyword evidence="2" id="KW-1185">Reference proteome</keyword>
<comment type="caution">
    <text evidence="1">The sequence shown here is derived from an EMBL/GenBank/DDBJ whole genome shotgun (WGS) entry which is preliminary data.</text>
</comment>
<dbReference type="Proteomes" id="UP001154282">
    <property type="component" value="Unassembled WGS sequence"/>
</dbReference>
<name>A0AAV0K8H4_9ROSI</name>
<reference evidence="1" key="1">
    <citation type="submission" date="2022-08" db="EMBL/GenBank/DDBJ databases">
        <authorList>
            <person name="Gutierrez-Valencia J."/>
        </authorList>
    </citation>
    <scope>NUCLEOTIDE SEQUENCE</scope>
</reference>
<dbReference type="AlphaFoldDB" id="A0AAV0K8H4"/>
<proteinExistence type="predicted"/>
<protein>
    <submittedName>
        <fullName evidence="1">Uncharacterized protein</fullName>
    </submittedName>
</protein>
<organism evidence="1 2">
    <name type="scientific">Linum tenue</name>
    <dbReference type="NCBI Taxonomy" id="586396"/>
    <lineage>
        <taxon>Eukaryota</taxon>
        <taxon>Viridiplantae</taxon>
        <taxon>Streptophyta</taxon>
        <taxon>Embryophyta</taxon>
        <taxon>Tracheophyta</taxon>
        <taxon>Spermatophyta</taxon>
        <taxon>Magnoliopsida</taxon>
        <taxon>eudicotyledons</taxon>
        <taxon>Gunneridae</taxon>
        <taxon>Pentapetalae</taxon>
        <taxon>rosids</taxon>
        <taxon>fabids</taxon>
        <taxon>Malpighiales</taxon>
        <taxon>Linaceae</taxon>
        <taxon>Linum</taxon>
    </lineage>
</organism>
<sequence>MKPKLCSPTLMVITSLC</sequence>
<evidence type="ECO:0000313" key="2">
    <source>
        <dbReference type="Proteomes" id="UP001154282"/>
    </source>
</evidence>
<accession>A0AAV0K8H4</accession>